<dbReference type="SUPFAM" id="SSF101576">
    <property type="entry name" value="Supernatant protein factor (SPF), C-terminal domain"/>
    <property type="match status" value="1"/>
</dbReference>
<keyword evidence="4 9" id="KW-0732">Signal</keyword>
<dbReference type="InterPro" id="IPR015720">
    <property type="entry name" value="Emp24-like"/>
</dbReference>
<dbReference type="OrthoDB" id="1929172at2759"/>
<evidence type="ECO:0000256" key="1">
    <source>
        <dbReference type="ARBA" id="ARBA00004479"/>
    </source>
</evidence>
<comment type="similarity">
    <text evidence="2">Belongs to the EMP24/GP25L family.</text>
</comment>
<comment type="subcellular location">
    <subcellularLocation>
        <location evidence="7">Endomembrane system</location>
        <topology evidence="7">Single-pass membrane protein</topology>
    </subcellularLocation>
    <subcellularLocation>
        <location evidence="1">Membrane</location>
        <topology evidence="1">Single-pass type I membrane protein</topology>
    </subcellularLocation>
</comment>
<keyword evidence="12" id="KW-1185">Reference proteome</keyword>
<evidence type="ECO:0000256" key="4">
    <source>
        <dbReference type="ARBA" id="ARBA00022729"/>
    </source>
</evidence>
<dbReference type="GO" id="GO:0016020">
    <property type="term" value="C:membrane"/>
    <property type="evidence" value="ECO:0007669"/>
    <property type="project" value="UniProtKB-SubCell"/>
</dbReference>
<evidence type="ECO:0000256" key="3">
    <source>
        <dbReference type="ARBA" id="ARBA00022692"/>
    </source>
</evidence>
<evidence type="ECO:0000259" key="10">
    <source>
        <dbReference type="PROSITE" id="PS50866"/>
    </source>
</evidence>
<dbReference type="InterPro" id="IPR036598">
    <property type="entry name" value="GOLD_dom_sf"/>
</dbReference>
<dbReference type="AlphaFoldDB" id="A0A507FQD6"/>
<evidence type="ECO:0000313" key="11">
    <source>
        <dbReference type="EMBL" id="TPX77795.1"/>
    </source>
</evidence>
<sequence>MRLVLTALLWIVHSSVALAAILTYSMAAHERPCFYTESRYVEEKLSIYFSVQSGGDFDIDYEVISSTTGETVLSGTKEQTGDYVFSAPAIGEFKFCFFNLLSSFAEKKFDFEILAQHEIPSRNYQKDKDLKFEKPTDEATLAAKPDMKPMETSIQNMHNHYGGIIRDLRYFRTRENRNFDTVKSTENRIFWFNITQNGIIILTAIIQIVVIQTLFSKQGAGGMGGIGSGSGKYSGVSSSAPSSLAEKSGGFGAVGGSGYGGSGGSYGGGASSYGGGAGSAGYGAASGGYGAGGSGYGGNPSGMGGYGASGGYGNSAAAGGYAGSTASGGYGASAPSAAAAPPPPASAGYGGSTSAVPTYGGAYGNSDARKRF</sequence>
<gene>
    <name evidence="11" type="ORF">CcCBS67573_g00922</name>
</gene>
<evidence type="ECO:0000313" key="12">
    <source>
        <dbReference type="Proteomes" id="UP000320333"/>
    </source>
</evidence>
<keyword evidence="6" id="KW-0472">Membrane</keyword>
<dbReference type="InterPro" id="IPR009038">
    <property type="entry name" value="GOLD_dom"/>
</dbReference>
<organism evidence="11 12">
    <name type="scientific">Chytriomyces confervae</name>
    <dbReference type="NCBI Taxonomy" id="246404"/>
    <lineage>
        <taxon>Eukaryota</taxon>
        <taxon>Fungi</taxon>
        <taxon>Fungi incertae sedis</taxon>
        <taxon>Chytridiomycota</taxon>
        <taxon>Chytridiomycota incertae sedis</taxon>
        <taxon>Chytridiomycetes</taxon>
        <taxon>Chytridiales</taxon>
        <taxon>Chytriomycetaceae</taxon>
        <taxon>Chytriomyces</taxon>
    </lineage>
</organism>
<feature type="chain" id="PRO_5021431233" description="GOLD domain-containing protein" evidence="9">
    <location>
        <begin position="20"/>
        <end position="372"/>
    </location>
</feature>
<dbReference type="Proteomes" id="UP000320333">
    <property type="component" value="Unassembled WGS sequence"/>
</dbReference>
<feature type="signal peptide" evidence="9">
    <location>
        <begin position="1"/>
        <end position="19"/>
    </location>
</feature>
<feature type="region of interest" description="Disordered" evidence="8">
    <location>
        <begin position="327"/>
        <end position="372"/>
    </location>
</feature>
<evidence type="ECO:0000256" key="9">
    <source>
        <dbReference type="SAM" id="SignalP"/>
    </source>
</evidence>
<name>A0A507FQD6_9FUNG</name>
<evidence type="ECO:0000256" key="2">
    <source>
        <dbReference type="ARBA" id="ARBA00007104"/>
    </source>
</evidence>
<comment type="caution">
    <text evidence="11">The sequence shown here is derived from an EMBL/GenBank/DDBJ whole genome shotgun (WGS) entry which is preliminary data.</text>
</comment>
<protein>
    <recommendedName>
        <fullName evidence="10">GOLD domain-containing protein</fullName>
    </recommendedName>
</protein>
<evidence type="ECO:0000256" key="6">
    <source>
        <dbReference type="ARBA" id="ARBA00023136"/>
    </source>
</evidence>
<dbReference type="GO" id="GO:0012505">
    <property type="term" value="C:endomembrane system"/>
    <property type="evidence" value="ECO:0007669"/>
    <property type="project" value="UniProtKB-SubCell"/>
</dbReference>
<dbReference type="SMART" id="SM01190">
    <property type="entry name" value="EMP24_GP25L"/>
    <property type="match status" value="1"/>
</dbReference>
<proteinExistence type="inferred from homology"/>
<dbReference type="PANTHER" id="PTHR22811">
    <property type="entry name" value="TRANSMEMBRANE EMP24 DOMAIN-CONTAINING PROTEIN"/>
    <property type="match status" value="1"/>
</dbReference>
<dbReference type="Pfam" id="PF01105">
    <property type="entry name" value="EMP24_GP25L"/>
    <property type="match status" value="1"/>
</dbReference>
<dbReference type="PROSITE" id="PS50866">
    <property type="entry name" value="GOLD"/>
    <property type="match status" value="1"/>
</dbReference>
<feature type="domain" description="GOLD" evidence="10">
    <location>
        <begin position="31"/>
        <end position="115"/>
    </location>
</feature>
<evidence type="ECO:0000256" key="5">
    <source>
        <dbReference type="ARBA" id="ARBA00022989"/>
    </source>
</evidence>
<evidence type="ECO:0000256" key="7">
    <source>
        <dbReference type="ARBA" id="ARBA00037847"/>
    </source>
</evidence>
<dbReference type="EMBL" id="QEAP01000014">
    <property type="protein sequence ID" value="TPX77795.1"/>
    <property type="molecule type" value="Genomic_DNA"/>
</dbReference>
<evidence type="ECO:0000256" key="8">
    <source>
        <dbReference type="SAM" id="MobiDB-lite"/>
    </source>
</evidence>
<reference evidence="11 12" key="1">
    <citation type="journal article" date="2019" name="Sci. Rep.">
        <title>Comparative genomics of chytrid fungi reveal insights into the obligate biotrophic and pathogenic lifestyle of Synchytrium endobioticum.</title>
        <authorList>
            <person name="van de Vossenberg B.T.L.H."/>
            <person name="Warris S."/>
            <person name="Nguyen H.D.T."/>
            <person name="van Gent-Pelzer M.P.E."/>
            <person name="Joly D.L."/>
            <person name="van de Geest H.C."/>
            <person name="Bonants P.J.M."/>
            <person name="Smith D.S."/>
            <person name="Levesque C.A."/>
            <person name="van der Lee T.A.J."/>
        </authorList>
    </citation>
    <scope>NUCLEOTIDE SEQUENCE [LARGE SCALE GENOMIC DNA]</scope>
    <source>
        <strain evidence="11 12">CBS 675.73</strain>
    </source>
</reference>
<accession>A0A507FQD6</accession>
<keyword evidence="3" id="KW-0812">Transmembrane</keyword>
<dbReference type="STRING" id="246404.A0A507FQD6"/>
<keyword evidence="5" id="KW-1133">Transmembrane helix</keyword>